<evidence type="ECO:0000313" key="3">
    <source>
        <dbReference type="Proteomes" id="UP000276133"/>
    </source>
</evidence>
<keyword evidence="1" id="KW-1133">Transmembrane helix</keyword>
<keyword evidence="1" id="KW-0472">Membrane</keyword>
<name>A0A3M7SMR4_BRAPC</name>
<evidence type="ECO:0000313" key="2">
    <source>
        <dbReference type="EMBL" id="RNA37124.1"/>
    </source>
</evidence>
<accession>A0A3M7SMR4</accession>
<dbReference type="AlphaFoldDB" id="A0A3M7SMR4"/>
<reference evidence="2 3" key="1">
    <citation type="journal article" date="2018" name="Sci. Rep.">
        <title>Genomic signatures of local adaptation to the degree of environmental predictability in rotifers.</title>
        <authorList>
            <person name="Franch-Gras L."/>
            <person name="Hahn C."/>
            <person name="Garcia-Roger E.M."/>
            <person name="Carmona M.J."/>
            <person name="Serra M."/>
            <person name="Gomez A."/>
        </authorList>
    </citation>
    <scope>NUCLEOTIDE SEQUENCE [LARGE SCALE GENOMIC DNA]</scope>
    <source>
        <strain evidence="2">HYR1</strain>
    </source>
</reference>
<gene>
    <name evidence="2" type="ORF">BpHYR1_012688</name>
</gene>
<comment type="caution">
    <text evidence="2">The sequence shown here is derived from an EMBL/GenBank/DDBJ whole genome shotgun (WGS) entry which is preliminary data.</text>
</comment>
<feature type="transmembrane region" description="Helical" evidence="1">
    <location>
        <begin position="119"/>
        <end position="141"/>
    </location>
</feature>
<dbReference type="Proteomes" id="UP000276133">
    <property type="component" value="Unassembled WGS sequence"/>
</dbReference>
<organism evidence="2 3">
    <name type="scientific">Brachionus plicatilis</name>
    <name type="common">Marine rotifer</name>
    <name type="synonym">Brachionus muelleri</name>
    <dbReference type="NCBI Taxonomy" id="10195"/>
    <lineage>
        <taxon>Eukaryota</taxon>
        <taxon>Metazoa</taxon>
        <taxon>Spiralia</taxon>
        <taxon>Gnathifera</taxon>
        <taxon>Rotifera</taxon>
        <taxon>Eurotatoria</taxon>
        <taxon>Monogononta</taxon>
        <taxon>Pseudotrocha</taxon>
        <taxon>Ploima</taxon>
        <taxon>Brachionidae</taxon>
        <taxon>Brachionus</taxon>
    </lineage>
</organism>
<evidence type="ECO:0000256" key="1">
    <source>
        <dbReference type="SAM" id="Phobius"/>
    </source>
</evidence>
<dbReference type="EMBL" id="REGN01001093">
    <property type="protein sequence ID" value="RNA37124.1"/>
    <property type="molecule type" value="Genomic_DNA"/>
</dbReference>
<feature type="transmembrane region" description="Helical" evidence="1">
    <location>
        <begin position="88"/>
        <end position="107"/>
    </location>
</feature>
<feature type="transmembrane region" description="Helical" evidence="1">
    <location>
        <begin position="153"/>
        <end position="174"/>
    </location>
</feature>
<feature type="transmembrane region" description="Helical" evidence="1">
    <location>
        <begin position="58"/>
        <end position="82"/>
    </location>
</feature>
<keyword evidence="3" id="KW-1185">Reference proteome</keyword>
<sequence length="202" mass="23383">MHYYNERYGTSTLGRWNYRNNFSPAQAAQMDLEYRIELERQERNYVERILLENYPSKFVVVYSCLTIAIGITLIILQIVYFASNGNKVNAGSGIWTDGLLASSIILWRKQSLINLTGYFCFFAIFISLPAIFLNIACITFSENQNAKSINIAMIVLVAINIALLITFFAVLSFYSKKYRPTESIDLHNFSFQDRYSQNTEYY</sequence>
<proteinExistence type="predicted"/>
<protein>
    <submittedName>
        <fullName evidence="2">Uncharacterized protein</fullName>
    </submittedName>
</protein>
<keyword evidence="1" id="KW-0812">Transmembrane</keyword>